<evidence type="ECO:0000256" key="2">
    <source>
        <dbReference type="ARBA" id="ARBA00022475"/>
    </source>
</evidence>
<keyword evidence="9" id="KW-1185">Reference proteome</keyword>
<name>A0A6G8FHZ5_9MICO</name>
<dbReference type="InterPro" id="IPR007168">
    <property type="entry name" value="Phageshock_PspC_N"/>
</dbReference>
<sequence>MNTTPDSAPQPPLPAGGFFAWIRGLGITRSSDRWFAGVAGGIAAKAKIDPLIVRGVFVVLALLGGPGILLYLVGWLLLPDVNGRIRMEDLIRGE</sequence>
<evidence type="ECO:0000256" key="6">
    <source>
        <dbReference type="SAM" id="Phobius"/>
    </source>
</evidence>
<dbReference type="PANTHER" id="PTHR33885:SF3">
    <property type="entry name" value="PHAGE SHOCK PROTEIN C"/>
    <property type="match status" value="1"/>
</dbReference>
<dbReference type="AlphaFoldDB" id="A0A6G8FHZ5"/>
<comment type="subcellular location">
    <subcellularLocation>
        <location evidence="1">Cell membrane</location>
        <topology evidence="1">Single-pass membrane protein</topology>
    </subcellularLocation>
</comment>
<protein>
    <submittedName>
        <fullName evidence="8">PspC domain-containing protein</fullName>
    </submittedName>
</protein>
<dbReference type="GO" id="GO:0005886">
    <property type="term" value="C:plasma membrane"/>
    <property type="evidence" value="ECO:0007669"/>
    <property type="project" value="UniProtKB-SubCell"/>
</dbReference>
<keyword evidence="3 6" id="KW-0812">Transmembrane</keyword>
<evidence type="ECO:0000256" key="1">
    <source>
        <dbReference type="ARBA" id="ARBA00004162"/>
    </source>
</evidence>
<dbReference type="Pfam" id="PF04024">
    <property type="entry name" value="PspC"/>
    <property type="match status" value="1"/>
</dbReference>
<dbReference type="EMBL" id="CP049934">
    <property type="protein sequence ID" value="QIM15913.1"/>
    <property type="molecule type" value="Genomic_DNA"/>
</dbReference>
<evidence type="ECO:0000259" key="7">
    <source>
        <dbReference type="Pfam" id="PF04024"/>
    </source>
</evidence>
<evidence type="ECO:0000256" key="3">
    <source>
        <dbReference type="ARBA" id="ARBA00022692"/>
    </source>
</evidence>
<proteinExistence type="predicted"/>
<gene>
    <name evidence="8" type="ORF">G7067_04940</name>
</gene>
<keyword evidence="5 6" id="KW-0472">Membrane</keyword>
<evidence type="ECO:0000256" key="4">
    <source>
        <dbReference type="ARBA" id="ARBA00022989"/>
    </source>
</evidence>
<evidence type="ECO:0000313" key="9">
    <source>
        <dbReference type="Proteomes" id="UP000501387"/>
    </source>
</evidence>
<dbReference type="PANTHER" id="PTHR33885">
    <property type="entry name" value="PHAGE SHOCK PROTEIN C"/>
    <property type="match status" value="1"/>
</dbReference>
<dbReference type="InterPro" id="IPR052027">
    <property type="entry name" value="PspC"/>
</dbReference>
<feature type="transmembrane region" description="Helical" evidence="6">
    <location>
        <begin position="56"/>
        <end position="78"/>
    </location>
</feature>
<dbReference type="Proteomes" id="UP000501387">
    <property type="component" value="Chromosome"/>
</dbReference>
<dbReference type="RefSeq" id="WP_166322422.1">
    <property type="nucleotide sequence ID" value="NZ_CP049934.1"/>
</dbReference>
<organism evidence="8 9">
    <name type="scientific">Leucobacter insecticola</name>
    <dbReference type="NCBI Taxonomy" id="2714934"/>
    <lineage>
        <taxon>Bacteria</taxon>
        <taxon>Bacillati</taxon>
        <taxon>Actinomycetota</taxon>
        <taxon>Actinomycetes</taxon>
        <taxon>Micrococcales</taxon>
        <taxon>Microbacteriaceae</taxon>
        <taxon>Leucobacter</taxon>
    </lineage>
</organism>
<reference evidence="8 9" key="1">
    <citation type="submission" date="2020-03" db="EMBL/GenBank/DDBJ databases">
        <title>Leucobacter sp. nov., isolated from beetles.</title>
        <authorList>
            <person name="Hyun D.-W."/>
            <person name="Bae J.-W."/>
        </authorList>
    </citation>
    <scope>NUCLEOTIDE SEQUENCE [LARGE SCALE GENOMIC DNA]</scope>
    <source>
        <strain evidence="8 9">HDW9B</strain>
    </source>
</reference>
<dbReference type="KEGG" id="lins:G7067_04940"/>
<keyword evidence="2" id="KW-1003">Cell membrane</keyword>
<evidence type="ECO:0000256" key="5">
    <source>
        <dbReference type="ARBA" id="ARBA00023136"/>
    </source>
</evidence>
<evidence type="ECO:0000313" key="8">
    <source>
        <dbReference type="EMBL" id="QIM15913.1"/>
    </source>
</evidence>
<feature type="domain" description="Phage shock protein PspC N-terminal" evidence="7">
    <location>
        <begin position="27"/>
        <end position="80"/>
    </location>
</feature>
<keyword evidence="4 6" id="KW-1133">Transmembrane helix</keyword>
<accession>A0A6G8FHZ5</accession>